<name>A6DQC8_9BACT</name>
<dbReference type="AlphaFoldDB" id="A6DQC8"/>
<reference evidence="1 2" key="1">
    <citation type="journal article" date="2010" name="J. Bacteriol.">
        <title>Genome sequence of Lentisphaera araneosa HTCC2155T, the type species of the order Lentisphaerales in the phylum Lentisphaerae.</title>
        <authorList>
            <person name="Thrash J.C."/>
            <person name="Cho J.C."/>
            <person name="Vergin K.L."/>
            <person name="Morris R.M."/>
            <person name="Giovannoni S.J."/>
        </authorList>
    </citation>
    <scope>NUCLEOTIDE SEQUENCE [LARGE SCALE GENOMIC DNA]</scope>
    <source>
        <strain evidence="1 2">HTCC2155</strain>
    </source>
</reference>
<organism evidence="1 2">
    <name type="scientific">Lentisphaera araneosa HTCC2155</name>
    <dbReference type="NCBI Taxonomy" id="313628"/>
    <lineage>
        <taxon>Bacteria</taxon>
        <taxon>Pseudomonadati</taxon>
        <taxon>Lentisphaerota</taxon>
        <taxon>Lentisphaeria</taxon>
        <taxon>Lentisphaerales</taxon>
        <taxon>Lentisphaeraceae</taxon>
        <taxon>Lentisphaera</taxon>
    </lineage>
</organism>
<proteinExistence type="predicted"/>
<sequence>MSLNEFDDFELTLESMEMLLSRYAELNPQAAINYFETNVKGKKEGYSAISAIMSSWTKDDPLAALDWCINKKIVMVDSVK</sequence>
<gene>
    <name evidence="1" type="ORF">LNTAR_16568</name>
</gene>
<dbReference type="Proteomes" id="UP000004947">
    <property type="component" value="Unassembled WGS sequence"/>
</dbReference>
<protein>
    <submittedName>
        <fullName evidence="1">Uncharacterized protein</fullName>
    </submittedName>
</protein>
<dbReference type="EMBL" id="ABCK01000019">
    <property type="protein sequence ID" value="EDM26179.1"/>
    <property type="molecule type" value="Genomic_DNA"/>
</dbReference>
<keyword evidence="2" id="KW-1185">Reference proteome</keyword>
<comment type="caution">
    <text evidence="1">The sequence shown here is derived from an EMBL/GenBank/DDBJ whole genome shotgun (WGS) entry which is preliminary data.</text>
</comment>
<dbReference type="STRING" id="313628.LNTAR_16568"/>
<accession>A6DQC8</accession>
<evidence type="ECO:0000313" key="2">
    <source>
        <dbReference type="Proteomes" id="UP000004947"/>
    </source>
</evidence>
<evidence type="ECO:0000313" key="1">
    <source>
        <dbReference type="EMBL" id="EDM26179.1"/>
    </source>
</evidence>